<evidence type="ECO:0000313" key="5">
    <source>
        <dbReference type="Proteomes" id="UP001152320"/>
    </source>
</evidence>
<name>A0A9Q1CSP1_HOLLE</name>
<dbReference type="InterPro" id="IPR001611">
    <property type="entry name" value="Leu-rich_rpt"/>
</dbReference>
<sequence length="343" mass="38931">MSLSYLDLSCNKLQSIGEERWNFPLLNDLILSNNRIAAVGAEQLKGLETLSKLGLSYNRISYFSAKVLESMPNLKYLHLSFNRLLHISDHSQRHTKLIFWALDSNMFVSLEPSIFHDLKSLDTIDYTKNSIKDPPRVYSKNNETSAVVLSLQCNVIEILSPLFFDHFPHLNGISVANNRIRHIEENAFRSVPNLTVISMSDNEINTIPRQLFQHLKNIDILEIQFNRIQIINSHVLHSLNTDVQLFIHGNPILCGCQAVPLLKWLSLSAMPLSSFPSCQSPQELQNQNIYDAKLPKDCPYSTPVPVFTEITPTSYRIPPIDGSLIVMFLCVFSKIFCLACEAS</sequence>
<dbReference type="InterPro" id="IPR003591">
    <property type="entry name" value="Leu-rich_rpt_typical-subtyp"/>
</dbReference>
<comment type="caution">
    <text evidence="4">The sequence shown here is derived from an EMBL/GenBank/DDBJ whole genome shotgun (WGS) entry which is preliminary data.</text>
</comment>
<dbReference type="Proteomes" id="UP001152320">
    <property type="component" value="Chromosome 1"/>
</dbReference>
<dbReference type="InterPro" id="IPR032675">
    <property type="entry name" value="LRR_dom_sf"/>
</dbReference>
<organism evidence="4 5">
    <name type="scientific">Holothuria leucospilota</name>
    <name type="common">Black long sea cucumber</name>
    <name type="synonym">Mertensiothuria leucospilota</name>
    <dbReference type="NCBI Taxonomy" id="206669"/>
    <lineage>
        <taxon>Eukaryota</taxon>
        <taxon>Metazoa</taxon>
        <taxon>Echinodermata</taxon>
        <taxon>Eleutherozoa</taxon>
        <taxon>Echinozoa</taxon>
        <taxon>Holothuroidea</taxon>
        <taxon>Aspidochirotacea</taxon>
        <taxon>Aspidochirotida</taxon>
        <taxon>Holothuriidae</taxon>
        <taxon>Holothuria</taxon>
    </lineage>
</organism>
<keyword evidence="4" id="KW-0812">Transmembrane</keyword>
<dbReference type="InterPro" id="IPR050541">
    <property type="entry name" value="LRR_TM_domain-containing"/>
</dbReference>
<dbReference type="Pfam" id="PF13855">
    <property type="entry name" value="LRR_8"/>
    <property type="match status" value="2"/>
</dbReference>
<proteinExistence type="predicted"/>
<dbReference type="Gene3D" id="3.80.10.10">
    <property type="entry name" value="Ribonuclease Inhibitor"/>
    <property type="match status" value="2"/>
</dbReference>
<keyword evidence="3" id="KW-0677">Repeat</keyword>
<dbReference type="OrthoDB" id="676979at2759"/>
<dbReference type="PROSITE" id="PS51450">
    <property type="entry name" value="LRR"/>
    <property type="match status" value="2"/>
</dbReference>
<keyword evidence="5" id="KW-1185">Reference proteome</keyword>
<gene>
    <name evidence="4" type="ORF">HOLleu_03178</name>
</gene>
<dbReference type="SMART" id="SM00369">
    <property type="entry name" value="LRR_TYP"/>
    <property type="match status" value="6"/>
</dbReference>
<accession>A0A9Q1CSP1</accession>
<evidence type="ECO:0000256" key="2">
    <source>
        <dbReference type="ARBA" id="ARBA00022729"/>
    </source>
</evidence>
<keyword evidence="2" id="KW-0732">Signal</keyword>
<dbReference type="GO" id="GO:0005886">
    <property type="term" value="C:plasma membrane"/>
    <property type="evidence" value="ECO:0007669"/>
    <property type="project" value="TreeGrafter"/>
</dbReference>
<dbReference type="PANTHER" id="PTHR24369">
    <property type="entry name" value="ANTIGEN BSP, PUTATIVE-RELATED"/>
    <property type="match status" value="1"/>
</dbReference>
<dbReference type="AlphaFoldDB" id="A0A9Q1CSP1"/>
<evidence type="ECO:0000256" key="1">
    <source>
        <dbReference type="ARBA" id="ARBA00022614"/>
    </source>
</evidence>
<protein>
    <submittedName>
        <fullName evidence="4">Leucine-rich repeat transmembrane neuronal protein 4</fullName>
    </submittedName>
</protein>
<dbReference type="SUPFAM" id="SSF52058">
    <property type="entry name" value="L domain-like"/>
    <property type="match status" value="1"/>
</dbReference>
<dbReference type="EMBL" id="JAIZAY010000001">
    <property type="protein sequence ID" value="KAJ8050105.1"/>
    <property type="molecule type" value="Genomic_DNA"/>
</dbReference>
<keyword evidence="4" id="KW-0472">Membrane</keyword>
<evidence type="ECO:0000256" key="3">
    <source>
        <dbReference type="ARBA" id="ARBA00022737"/>
    </source>
</evidence>
<evidence type="ECO:0000313" key="4">
    <source>
        <dbReference type="EMBL" id="KAJ8050105.1"/>
    </source>
</evidence>
<keyword evidence="1" id="KW-0433">Leucine-rich repeat</keyword>
<reference evidence="4" key="1">
    <citation type="submission" date="2021-10" db="EMBL/GenBank/DDBJ databases">
        <title>Tropical sea cucumber genome reveals ecological adaptation and Cuvierian tubules defense mechanism.</title>
        <authorList>
            <person name="Chen T."/>
        </authorList>
    </citation>
    <scope>NUCLEOTIDE SEQUENCE</scope>
    <source>
        <strain evidence="4">Nanhai2018</strain>
        <tissue evidence="4">Muscle</tissue>
    </source>
</reference>
<dbReference type="PRINTS" id="PR00019">
    <property type="entry name" value="LEURICHRPT"/>
</dbReference>
<dbReference type="PANTHER" id="PTHR24369:SF210">
    <property type="entry name" value="CHAOPTIN-RELATED"/>
    <property type="match status" value="1"/>
</dbReference>